<dbReference type="HOGENOM" id="CLU_1623002_0_0_1"/>
<keyword evidence="3" id="KW-1185">Reference proteome</keyword>
<name>N1QK29_SPHMS</name>
<dbReference type="RefSeq" id="XP_016759035.1">
    <property type="nucleotide sequence ID" value="XM_016909102.1"/>
</dbReference>
<feature type="compositionally biased region" description="Polar residues" evidence="1">
    <location>
        <begin position="1"/>
        <end position="19"/>
    </location>
</feature>
<evidence type="ECO:0000313" key="2">
    <source>
        <dbReference type="EMBL" id="EMF10914.1"/>
    </source>
</evidence>
<protein>
    <submittedName>
        <fullName evidence="2">Uncharacterized protein</fullName>
    </submittedName>
</protein>
<sequence length="164" mass="18222">SSSTTDILPSPSPDSTTPEAQHPDIPTPTSPLKATDSEHPCTTCGGPRSRRTSIVSDPNVFNSRAGRTYHPCTNTRCPRGRANTLDRDWHTWQVHGENPKCDCGLPSRQSRQGTGEVWPGYGVWECAFGGCGYRSRDRKGRSVEKGEVRERDVDRFIPWLLNGR</sequence>
<dbReference type="OrthoDB" id="4469945at2759"/>
<evidence type="ECO:0000256" key="1">
    <source>
        <dbReference type="SAM" id="MobiDB-lite"/>
    </source>
</evidence>
<dbReference type="GeneID" id="27906239"/>
<proteinExistence type="predicted"/>
<dbReference type="EMBL" id="KB456267">
    <property type="protein sequence ID" value="EMF10914.1"/>
    <property type="molecule type" value="Genomic_DNA"/>
</dbReference>
<feature type="compositionally biased region" description="Polar residues" evidence="1">
    <location>
        <begin position="52"/>
        <end position="62"/>
    </location>
</feature>
<evidence type="ECO:0000313" key="3">
    <source>
        <dbReference type="Proteomes" id="UP000016931"/>
    </source>
</evidence>
<dbReference type="Proteomes" id="UP000016931">
    <property type="component" value="Unassembled WGS sequence"/>
</dbReference>
<feature type="non-terminal residue" evidence="2">
    <location>
        <position position="1"/>
    </location>
</feature>
<accession>N1QK29</accession>
<dbReference type="eggNOG" id="ENOG502RGSP">
    <property type="taxonomic scope" value="Eukaryota"/>
</dbReference>
<gene>
    <name evidence="2" type="ORF">SEPMUDRAFT_49224</name>
</gene>
<reference evidence="2 3" key="1">
    <citation type="journal article" date="2012" name="PLoS Pathog.">
        <title>Diverse lifestyles and strategies of plant pathogenesis encoded in the genomes of eighteen Dothideomycetes fungi.</title>
        <authorList>
            <person name="Ohm R.A."/>
            <person name="Feau N."/>
            <person name="Henrissat B."/>
            <person name="Schoch C.L."/>
            <person name="Horwitz B.A."/>
            <person name="Barry K.W."/>
            <person name="Condon B.J."/>
            <person name="Copeland A.C."/>
            <person name="Dhillon B."/>
            <person name="Glaser F."/>
            <person name="Hesse C.N."/>
            <person name="Kosti I."/>
            <person name="LaButti K."/>
            <person name="Lindquist E.A."/>
            <person name="Lucas S."/>
            <person name="Salamov A.A."/>
            <person name="Bradshaw R.E."/>
            <person name="Ciuffetti L."/>
            <person name="Hamelin R.C."/>
            <person name="Kema G.H.J."/>
            <person name="Lawrence C."/>
            <person name="Scott J.A."/>
            <person name="Spatafora J.W."/>
            <person name="Turgeon B.G."/>
            <person name="de Wit P.J.G.M."/>
            <person name="Zhong S."/>
            <person name="Goodwin S.B."/>
            <person name="Grigoriev I.V."/>
        </authorList>
    </citation>
    <scope>NUCLEOTIDE SEQUENCE [LARGE SCALE GENOMIC DNA]</scope>
    <source>
        <strain evidence="2 3">SO2202</strain>
    </source>
</reference>
<dbReference type="AlphaFoldDB" id="N1QK29"/>
<organism evidence="2 3">
    <name type="scientific">Sphaerulina musiva (strain SO2202)</name>
    <name type="common">Poplar stem canker fungus</name>
    <name type="synonym">Septoria musiva</name>
    <dbReference type="NCBI Taxonomy" id="692275"/>
    <lineage>
        <taxon>Eukaryota</taxon>
        <taxon>Fungi</taxon>
        <taxon>Dikarya</taxon>
        <taxon>Ascomycota</taxon>
        <taxon>Pezizomycotina</taxon>
        <taxon>Dothideomycetes</taxon>
        <taxon>Dothideomycetidae</taxon>
        <taxon>Mycosphaerellales</taxon>
        <taxon>Mycosphaerellaceae</taxon>
        <taxon>Sphaerulina</taxon>
    </lineage>
</organism>
<dbReference type="OMA" id="FWTCATG"/>
<feature type="region of interest" description="Disordered" evidence="1">
    <location>
        <begin position="1"/>
        <end position="77"/>
    </location>
</feature>